<sequence length="92" mass="10412">MDSPRPKGGKIRPAKKDTARKKKKAQQSSSPPHLPARAVSIQAASTSLPASLDLSLTLCRRKKRAAAINKERRQRRKKSGQRRMRKEDRARE</sequence>
<feature type="compositionally biased region" description="Basic residues" evidence="1">
    <location>
        <begin position="7"/>
        <end position="25"/>
    </location>
</feature>
<evidence type="ECO:0000313" key="3">
    <source>
        <dbReference type="Proteomes" id="UP001457282"/>
    </source>
</evidence>
<gene>
    <name evidence="2" type="ORF">M0R45_017208</name>
</gene>
<evidence type="ECO:0000313" key="2">
    <source>
        <dbReference type="EMBL" id="KAK9940553.1"/>
    </source>
</evidence>
<comment type="caution">
    <text evidence="2">The sequence shown here is derived from an EMBL/GenBank/DDBJ whole genome shotgun (WGS) entry which is preliminary data.</text>
</comment>
<feature type="region of interest" description="Disordered" evidence="1">
    <location>
        <begin position="1"/>
        <end position="37"/>
    </location>
</feature>
<feature type="region of interest" description="Disordered" evidence="1">
    <location>
        <begin position="65"/>
        <end position="92"/>
    </location>
</feature>
<protein>
    <submittedName>
        <fullName evidence="2">Uncharacterized protein</fullName>
    </submittedName>
</protein>
<name>A0AAW1XV17_RUBAR</name>
<evidence type="ECO:0000256" key="1">
    <source>
        <dbReference type="SAM" id="MobiDB-lite"/>
    </source>
</evidence>
<dbReference type="EMBL" id="JBEDUW010000003">
    <property type="protein sequence ID" value="KAK9940553.1"/>
    <property type="molecule type" value="Genomic_DNA"/>
</dbReference>
<feature type="compositionally biased region" description="Basic residues" evidence="1">
    <location>
        <begin position="72"/>
        <end position="84"/>
    </location>
</feature>
<dbReference type="Proteomes" id="UP001457282">
    <property type="component" value="Unassembled WGS sequence"/>
</dbReference>
<organism evidence="2 3">
    <name type="scientific">Rubus argutus</name>
    <name type="common">Southern blackberry</name>
    <dbReference type="NCBI Taxonomy" id="59490"/>
    <lineage>
        <taxon>Eukaryota</taxon>
        <taxon>Viridiplantae</taxon>
        <taxon>Streptophyta</taxon>
        <taxon>Embryophyta</taxon>
        <taxon>Tracheophyta</taxon>
        <taxon>Spermatophyta</taxon>
        <taxon>Magnoliopsida</taxon>
        <taxon>eudicotyledons</taxon>
        <taxon>Gunneridae</taxon>
        <taxon>Pentapetalae</taxon>
        <taxon>rosids</taxon>
        <taxon>fabids</taxon>
        <taxon>Rosales</taxon>
        <taxon>Rosaceae</taxon>
        <taxon>Rosoideae</taxon>
        <taxon>Rosoideae incertae sedis</taxon>
        <taxon>Rubus</taxon>
    </lineage>
</organism>
<accession>A0AAW1XV17</accession>
<reference evidence="2 3" key="1">
    <citation type="journal article" date="2023" name="G3 (Bethesda)">
        <title>A chromosome-length genome assembly and annotation of blackberry (Rubus argutus, cv. 'Hillquist').</title>
        <authorList>
            <person name="Bruna T."/>
            <person name="Aryal R."/>
            <person name="Dudchenko O."/>
            <person name="Sargent D.J."/>
            <person name="Mead D."/>
            <person name="Buti M."/>
            <person name="Cavallini A."/>
            <person name="Hytonen T."/>
            <person name="Andres J."/>
            <person name="Pham M."/>
            <person name="Weisz D."/>
            <person name="Mascagni F."/>
            <person name="Usai G."/>
            <person name="Natali L."/>
            <person name="Bassil N."/>
            <person name="Fernandez G.E."/>
            <person name="Lomsadze A."/>
            <person name="Armour M."/>
            <person name="Olukolu B."/>
            <person name="Poorten T."/>
            <person name="Britton C."/>
            <person name="Davik J."/>
            <person name="Ashrafi H."/>
            <person name="Aiden E.L."/>
            <person name="Borodovsky M."/>
            <person name="Worthington M."/>
        </authorList>
    </citation>
    <scope>NUCLEOTIDE SEQUENCE [LARGE SCALE GENOMIC DNA]</scope>
    <source>
        <strain evidence="2">PI 553951</strain>
    </source>
</reference>
<keyword evidence="3" id="KW-1185">Reference proteome</keyword>
<dbReference type="AlphaFoldDB" id="A0AAW1XV17"/>
<proteinExistence type="predicted"/>